<dbReference type="GO" id="GO:0005245">
    <property type="term" value="F:voltage-gated calcium channel activity"/>
    <property type="evidence" value="ECO:0007669"/>
    <property type="project" value="TreeGrafter"/>
</dbReference>
<gene>
    <name evidence="1" type="ORF">SBAD_LOCUS12613</name>
</gene>
<protein>
    <submittedName>
        <fullName evidence="3">VGCC_alpha2 domain-containing protein</fullName>
    </submittedName>
</protein>
<name>A0A183J9R5_9BILA</name>
<evidence type="ECO:0000313" key="3">
    <source>
        <dbReference type="WBParaSite" id="SBAD_0001302301-mRNA-1"/>
    </source>
</evidence>
<reference evidence="3" key="1">
    <citation type="submission" date="2016-06" db="UniProtKB">
        <authorList>
            <consortium name="WormBaseParasite"/>
        </authorList>
    </citation>
    <scope>IDENTIFICATION</scope>
</reference>
<dbReference type="PANTHER" id="PTHR10166">
    <property type="entry name" value="VOLTAGE-DEPENDENT CALCIUM CHANNEL SUBUNIT ALPHA-2/DELTA-RELATED"/>
    <property type="match status" value="1"/>
</dbReference>
<dbReference type="WBParaSite" id="SBAD_0001302301-mRNA-1">
    <property type="protein sequence ID" value="SBAD_0001302301-mRNA-1"/>
    <property type="gene ID" value="SBAD_0001302301"/>
</dbReference>
<evidence type="ECO:0000313" key="1">
    <source>
        <dbReference type="EMBL" id="VDP50154.1"/>
    </source>
</evidence>
<evidence type="ECO:0000313" key="2">
    <source>
        <dbReference type="Proteomes" id="UP000270296"/>
    </source>
</evidence>
<organism evidence="3">
    <name type="scientific">Soboliphyme baturini</name>
    <dbReference type="NCBI Taxonomy" id="241478"/>
    <lineage>
        <taxon>Eukaryota</taxon>
        <taxon>Metazoa</taxon>
        <taxon>Ecdysozoa</taxon>
        <taxon>Nematoda</taxon>
        <taxon>Enoplea</taxon>
        <taxon>Dorylaimia</taxon>
        <taxon>Dioctophymatida</taxon>
        <taxon>Dioctophymatoidea</taxon>
        <taxon>Soboliphymatidae</taxon>
        <taxon>Soboliphyme</taxon>
    </lineage>
</organism>
<dbReference type="AlphaFoldDB" id="A0A183J9R5"/>
<dbReference type="PANTHER" id="PTHR10166:SF37">
    <property type="entry name" value="STOLID, ISOFORM H"/>
    <property type="match status" value="1"/>
</dbReference>
<accession>A0A183J9R5</accession>
<dbReference type="InterPro" id="IPR051173">
    <property type="entry name" value="Ca_channel_alpha-2/delta"/>
</dbReference>
<proteinExistence type="predicted"/>
<keyword evidence="2" id="KW-1185">Reference proteome</keyword>
<sequence length="326" mass="37042">MTDNKSAVVTASRAVFLEDSANHRAPAVVVGFEMLYLSFEEMMLNASNKVCRPGSSIRCYLLDEHGYVIYASPPQDIREEMFYLRSFFGRLSLEHTVNGGVERFLMKKLVDKYVYKEVTFVDFQALCLELHLPSFSKRLMNPFLSLVKLLFWCSKALYNTIIQCSFWSLISGLIARINGYTPTFHDIHEGLACDKASSFYLLNKDFRGPVTLSEDKVLCTGLNFKETSYQKKISCNLKAYAVRIKKTNLVLVVYNSDNGRCDDDLCKLHFMRSTVPFEFTVLAYATDKLVHSSGCKTISARYRRSPSVCYAIDDHVSCSKCCSVSL</sequence>
<dbReference type="GO" id="GO:0005891">
    <property type="term" value="C:voltage-gated calcium channel complex"/>
    <property type="evidence" value="ECO:0007669"/>
    <property type="project" value="TreeGrafter"/>
</dbReference>
<dbReference type="EMBL" id="UZAM01018289">
    <property type="protein sequence ID" value="VDP50154.1"/>
    <property type="molecule type" value="Genomic_DNA"/>
</dbReference>
<reference evidence="1 2" key="2">
    <citation type="submission" date="2018-11" db="EMBL/GenBank/DDBJ databases">
        <authorList>
            <consortium name="Pathogen Informatics"/>
        </authorList>
    </citation>
    <scope>NUCLEOTIDE SEQUENCE [LARGE SCALE GENOMIC DNA]</scope>
</reference>
<dbReference type="OrthoDB" id="10054666at2759"/>
<dbReference type="Proteomes" id="UP000270296">
    <property type="component" value="Unassembled WGS sequence"/>
</dbReference>